<accession>A0A395H3Y2</accession>
<reference evidence="3 4" key="1">
    <citation type="submission" date="2018-02" db="EMBL/GenBank/DDBJ databases">
        <title>The genomes of Aspergillus section Nigri reveals drivers in fungal speciation.</title>
        <authorList>
            <consortium name="DOE Joint Genome Institute"/>
            <person name="Vesth T.C."/>
            <person name="Nybo J."/>
            <person name="Theobald S."/>
            <person name="Brandl J."/>
            <person name="Frisvad J.C."/>
            <person name="Nielsen K.F."/>
            <person name="Lyhne E.K."/>
            <person name="Kogle M.E."/>
            <person name="Kuo A."/>
            <person name="Riley R."/>
            <person name="Clum A."/>
            <person name="Nolan M."/>
            <person name="Lipzen A."/>
            <person name="Salamov A."/>
            <person name="Henrissat B."/>
            <person name="Wiebenga A."/>
            <person name="De vries R.P."/>
            <person name="Grigoriev I.V."/>
            <person name="Mortensen U.H."/>
            <person name="Andersen M.R."/>
            <person name="Baker S.E."/>
        </authorList>
    </citation>
    <scope>NUCLEOTIDE SEQUENCE [LARGE SCALE GENOMIC DNA]</scope>
    <source>
        <strain evidence="3 4">CBS 121593</strain>
    </source>
</reference>
<dbReference type="Proteomes" id="UP000249402">
    <property type="component" value="Unassembled WGS sequence"/>
</dbReference>
<dbReference type="EMBL" id="KZ824431">
    <property type="protein sequence ID" value="RAL02456.1"/>
    <property type="molecule type" value="Genomic_DNA"/>
</dbReference>
<dbReference type="GeneID" id="37220805"/>
<keyword evidence="1" id="KW-1133">Transmembrane helix</keyword>
<keyword evidence="4" id="KW-1185">Reference proteome</keyword>
<dbReference type="VEuPathDB" id="FungiDB:BO80DRAFT_35972"/>
<name>A0A395H3Y2_9EURO</name>
<evidence type="ECO:0000256" key="2">
    <source>
        <dbReference type="SAM" id="SignalP"/>
    </source>
</evidence>
<evidence type="ECO:0000256" key="1">
    <source>
        <dbReference type="SAM" id="Phobius"/>
    </source>
</evidence>
<dbReference type="RefSeq" id="XP_025576783.1">
    <property type="nucleotide sequence ID" value="XM_025715940.1"/>
</dbReference>
<feature type="chain" id="PRO_5017285541" evidence="2">
    <location>
        <begin position="26"/>
        <end position="102"/>
    </location>
</feature>
<evidence type="ECO:0000313" key="4">
    <source>
        <dbReference type="Proteomes" id="UP000249402"/>
    </source>
</evidence>
<gene>
    <name evidence="3" type="ORF">BO80DRAFT_35972</name>
</gene>
<feature type="signal peptide" evidence="2">
    <location>
        <begin position="1"/>
        <end position="25"/>
    </location>
</feature>
<keyword evidence="1" id="KW-0472">Membrane</keyword>
<proteinExistence type="predicted"/>
<protein>
    <submittedName>
        <fullName evidence="3">Uncharacterized protein</fullName>
    </submittedName>
</protein>
<feature type="transmembrane region" description="Helical" evidence="1">
    <location>
        <begin position="47"/>
        <end position="68"/>
    </location>
</feature>
<dbReference type="AlphaFoldDB" id="A0A395H3Y2"/>
<organism evidence="3 4">
    <name type="scientific">Aspergillus ibericus CBS 121593</name>
    <dbReference type="NCBI Taxonomy" id="1448316"/>
    <lineage>
        <taxon>Eukaryota</taxon>
        <taxon>Fungi</taxon>
        <taxon>Dikarya</taxon>
        <taxon>Ascomycota</taxon>
        <taxon>Pezizomycotina</taxon>
        <taxon>Eurotiomycetes</taxon>
        <taxon>Eurotiomycetidae</taxon>
        <taxon>Eurotiales</taxon>
        <taxon>Aspergillaceae</taxon>
        <taxon>Aspergillus</taxon>
        <taxon>Aspergillus subgen. Circumdati</taxon>
    </lineage>
</organism>
<keyword evidence="1" id="KW-0812">Transmembrane</keyword>
<sequence length="102" mass="11561">MFGVEDKSVCLLFVFLLALAAGGHGTAWYGMDWVRLGMSEWAGRDAVPLACSAYLALTWCMPLWLGLFSKRVYMRVALVFLDPSVKRWTRLDWTRPRTGQDG</sequence>
<keyword evidence="2" id="KW-0732">Signal</keyword>
<evidence type="ECO:0000313" key="3">
    <source>
        <dbReference type="EMBL" id="RAL02456.1"/>
    </source>
</evidence>